<feature type="signal peptide" evidence="1">
    <location>
        <begin position="1"/>
        <end position="19"/>
    </location>
</feature>
<accession>A0AAP2DDA9</accession>
<proteinExistence type="predicted"/>
<keyword evidence="1" id="KW-0732">Signal</keyword>
<evidence type="ECO:0000313" key="2">
    <source>
        <dbReference type="EMBL" id="MBT1688630.1"/>
    </source>
</evidence>
<feature type="chain" id="PRO_5042857498" description="Lipoprotein" evidence="1">
    <location>
        <begin position="20"/>
        <end position="272"/>
    </location>
</feature>
<dbReference type="RefSeq" id="WP_254091855.1">
    <property type="nucleotide sequence ID" value="NZ_JAHESC010000029.1"/>
</dbReference>
<reference evidence="2 3" key="1">
    <citation type="submission" date="2021-05" db="EMBL/GenBank/DDBJ databases">
        <title>A Polyphasic approach of four new species of the genus Ohtaekwangia: Ohtaekwangia histidinii sp. nov., Ohtaekwangia cretensis sp. nov., Ohtaekwangia indiensis sp. nov., Ohtaekwangia reichenbachii sp. nov. from diverse environment.</title>
        <authorList>
            <person name="Octaviana S."/>
        </authorList>
    </citation>
    <scope>NUCLEOTIDE SEQUENCE [LARGE SCALE GENOMIC DNA]</scope>
    <source>
        <strain evidence="2 3">PWU37</strain>
    </source>
</reference>
<sequence length="272" mass="29548">MKKLIILWASLVIILAACNGDDDDAPQAAKDFPRDTEWVGVLSGSGYQYPPPANLRFKENDKLVVYAPHFFVEDGAFIRADSVNGSVTSITEIDGATIEVKADIEHYGQTTMTIQDRHKLTAISSNANKPVPFTLELYDTPASLEGTVWSGPVMTGPGPMAGLVAYPDLSTIIFDENTTSYTRNGALVPEQPTPQIPAPGVLQVLYKKNGASVFMSGYDETGMYLYGYFGVLLPGNDKMMVYSGAAGARLPYYTQTIAWYGPIGQTPIIEKQ</sequence>
<evidence type="ECO:0000313" key="3">
    <source>
        <dbReference type="Proteomes" id="UP001319180"/>
    </source>
</evidence>
<protein>
    <recommendedName>
        <fullName evidence="4">Lipoprotein</fullName>
    </recommendedName>
</protein>
<dbReference type="PROSITE" id="PS51257">
    <property type="entry name" value="PROKAR_LIPOPROTEIN"/>
    <property type="match status" value="1"/>
</dbReference>
<comment type="caution">
    <text evidence="2">The sequence shown here is derived from an EMBL/GenBank/DDBJ whole genome shotgun (WGS) entry which is preliminary data.</text>
</comment>
<dbReference type="EMBL" id="JAHESC010000029">
    <property type="protein sequence ID" value="MBT1688630.1"/>
    <property type="molecule type" value="Genomic_DNA"/>
</dbReference>
<organism evidence="2 3">
    <name type="scientific">Dawidia soli</name>
    <dbReference type="NCBI Taxonomy" id="2782352"/>
    <lineage>
        <taxon>Bacteria</taxon>
        <taxon>Pseudomonadati</taxon>
        <taxon>Bacteroidota</taxon>
        <taxon>Cytophagia</taxon>
        <taxon>Cytophagales</taxon>
        <taxon>Chryseotaleaceae</taxon>
        <taxon>Dawidia</taxon>
    </lineage>
</organism>
<dbReference type="Proteomes" id="UP001319180">
    <property type="component" value="Unassembled WGS sequence"/>
</dbReference>
<gene>
    <name evidence="2" type="ORF">KK078_18815</name>
</gene>
<keyword evidence="3" id="KW-1185">Reference proteome</keyword>
<evidence type="ECO:0000256" key="1">
    <source>
        <dbReference type="SAM" id="SignalP"/>
    </source>
</evidence>
<dbReference type="AlphaFoldDB" id="A0AAP2DDA9"/>
<evidence type="ECO:0008006" key="4">
    <source>
        <dbReference type="Google" id="ProtNLM"/>
    </source>
</evidence>
<name>A0AAP2DDA9_9BACT</name>